<dbReference type="OMA" id="TPIQCYS"/>
<dbReference type="GO" id="GO:0000272">
    <property type="term" value="P:polysaccharide catabolic process"/>
    <property type="evidence" value="ECO:0007669"/>
    <property type="project" value="UniProtKB-KW"/>
</dbReference>
<keyword evidence="4 8" id="KW-0378">Hydrolase</keyword>
<name>R7QIE3_CHOCR</name>
<dbReference type="RefSeq" id="XP_005717715.1">
    <property type="nucleotide sequence ID" value="XM_005717658.1"/>
</dbReference>
<protein>
    <recommendedName>
        <fullName evidence="3 8">Beta-amylase</fullName>
        <ecNumber evidence="3 8">3.2.1.2</ecNumber>
    </recommendedName>
</protein>
<comment type="catalytic activity">
    <reaction evidence="1 8">
        <text>Hydrolysis of (1-&gt;4)-alpha-D-glucosidic linkages in polysaccharides so as to remove successive maltose units from the non-reducing ends of the chains.</text>
        <dbReference type="EC" id="3.2.1.2"/>
    </reaction>
</comment>
<dbReference type="SUPFAM" id="SSF51445">
    <property type="entry name" value="(Trans)glycosidases"/>
    <property type="match status" value="1"/>
</dbReference>
<organism evidence="9 10">
    <name type="scientific">Chondrus crispus</name>
    <name type="common">Carrageen Irish moss</name>
    <name type="synonym">Polymorpha crispa</name>
    <dbReference type="NCBI Taxonomy" id="2769"/>
    <lineage>
        <taxon>Eukaryota</taxon>
        <taxon>Rhodophyta</taxon>
        <taxon>Florideophyceae</taxon>
        <taxon>Rhodymeniophycidae</taxon>
        <taxon>Gigartinales</taxon>
        <taxon>Gigartinaceae</taxon>
        <taxon>Chondrus</taxon>
    </lineage>
</organism>
<evidence type="ECO:0000256" key="3">
    <source>
        <dbReference type="ARBA" id="ARBA00012594"/>
    </source>
</evidence>
<evidence type="ECO:0000256" key="5">
    <source>
        <dbReference type="ARBA" id="ARBA00023277"/>
    </source>
</evidence>
<gene>
    <name evidence="9" type="ORF">CHC_T00008493001</name>
</gene>
<dbReference type="InterPro" id="IPR017853">
    <property type="entry name" value="GH"/>
</dbReference>
<evidence type="ECO:0000313" key="10">
    <source>
        <dbReference type="Proteomes" id="UP000012073"/>
    </source>
</evidence>
<keyword evidence="5 8" id="KW-0119">Carbohydrate metabolism</keyword>
<dbReference type="AlphaFoldDB" id="R7QIE3"/>
<dbReference type="PRINTS" id="PR00750">
    <property type="entry name" value="BETAAMYLASE"/>
</dbReference>
<dbReference type="KEGG" id="ccp:CHC_T00008493001"/>
<dbReference type="PANTHER" id="PTHR31352">
    <property type="entry name" value="BETA-AMYLASE 1, CHLOROPLASTIC"/>
    <property type="match status" value="1"/>
</dbReference>
<evidence type="ECO:0000256" key="7">
    <source>
        <dbReference type="ARBA" id="ARBA00023326"/>
    </source>
</evidence>
<dbReference type="EC" id="3.2.1.2" evidence="3 8"/>
<dbReference type="STRING" id="2769.R7QIE3"/>
<dbReference type="Pfam" id="PF01373">
    <property type="entry name" value="Glyco_hydro_14"/>
    <property type="match status" value="1"/>
</dbReference>
<proteinExistence type="inferred from homology"/>
<evidence type="ECO:0000256" key="4">
    <source>
        <dbReference type="ARBA" id="ARBA00022801"/>
    </source>
</evidence>
<accession>R7QIE3</accession>
<evidence type="ECO:0000313" key="9">
    <source>
        <dbReference type="EMBL" id="CDF37844.1"/>
    </source>
</evidence>
<dbReference type="EMBL" id="HG001877">
    <property type="protein sequence ID" value="CDF37844.1"/>
    <property type="molecule type" value="Genomic_DNA"/>
</dbReference>
<dbReference type="PROSITE" id="PS00506">
    <property type="entry name" value="BETA_AMYLASE_1"/>
    <property type="match status" value="1"/>
</dbReference>
<dbReference type="InterPro" id="IPR018238">
    <property type="entry name" value="Glyco_hydro_14_CS"/>
</dbReference>
<dbReference type="Proteomes" id="UP000012073">
    <property type="component" value="Unassembled WGS sequence"/>
</dbReference>
<dbReference type="OrthoDB" id="1660156at2759"/>
<keyword evidence="6 8" id="KW-0326">Glycosidase</keyword>
<evidence type="ECO:0000256" key="6">
    <source>
        <dbReference type="ARBA" id="ARBA00023295"/>
    </source>
</evidence>
<sequence>MVDVWWGLCEPAPGVYTFDKYVALAKLCRAKGLKVQATLSMHACGGNVGDSINIPLPPWVVAAADEHSFWFTDRARAVTKEYISFGADHAPVLPAGPRAATGDTRTPVQAYEMFARAFVDAMREHALLGSVVTELQVGVGPCGELRYPGYPMDRWQFPGIGQFQCYDEYLLQDLRKCVQETGSAEVKGAAMPPEGTGGYNDTPRRTEFFRRGYKGEAGRFFLRWYSERMLRHGEDVLKAVRGVVEGEDLVLAVKVSGVHWWKHSASRAAEATSGYMLGAGEPAYGEIARMLKRYDCVLDFTCLEMRTIDQPWLRARCGPRQLVAEVFEAARKEGVRVAGENALERYDDVAYRQIVRAFRRCRAQRYGFTLLRLGDTLMEEDNLKRLGEFVKEMS</sequence>
<dbReference type="PANTHER" id="PTHR31352:SF1">
    <property type="entry name" value="BETA-AMYLASE 3, CHLOROPLASTIC"/>
    <property type="match status" value="1"/>
</dbReference>
<evidence type="ECO:0000256" key="2">
    <source>
        <dbReference type="ARBA" id="ARBA00005652"/>
    </source>
</evidence>
<evidence type="ECO:0000256" key="1">
    <source>
        <dbReference type="ARBA" id="ARBA00000546"/>
    </source>
</evidence>
<keyword evidence="7 8" id="KW-0624">Polysaccharide degradation</keyword>
<reference evidence="10" key="1">
    <citation type="journal article" date="2013" name="Proc. Natl. Acad. Sci. U.S.A.">
        <title>Genome structure and metabolic features in the red seaweed Chondrus crispus shed light on evolution of the Archaeplastida.</title>
        <authorList>
            <person name="Collen J."/>
            <person name="Porcel B."/>
            <person name="Carre W."/>
            <person name="Ball S.G."/>
            <person name="Chaparro C."/>
            <person name="Tonon T."/>
            <person name="Barbeyron T."/>
            <person name="Michel G."/>
            <person name="Noel B."/>
            <person name="Valentin K."/>
            <person name="Elias M."/>
            <person name="Artiguenave F."/>
            <person name="Arun A."/>
            <person name="Aury J.M."/>
            <person name="Barbosa-Neto J.F."/>
            <person name="Bothwell J.H."/>
            <person name="Bouget F.Y."/>
            <person name="Brillet L."/>
            <person name="Cabello-Hurtado F."/>
            <person name="Capella-Gutierrez S."/>
            <person name="Charrier B."/>
            <person name="Cladiere L."/>
            <person name="Cock J.M."/>
            <person name="Coelho S.M."/>
            <person name="Colleoni C."/>
            <person name="Czjzek M."/>
            <person name="Da Silva C."/>
            <person name="Delage L."/>
            <person name="Denoeud F."/>
            <person name="Deschamps P."/>
            <person name="Dittami S.M."/>
            <person name="Gabaldon T."/>
            <person name="Gachon C.M."/>
            <person name="Groisillier A."/>
            <person name="Herve C."/>
            <person name="Jabbari K."/>
            <person name="Katinka M."/>
            <person name="Kloareg B."/>
            <person name="Kowalczyk N."/>
            <person name="Labadie K."/>
            <person name="Leblanc C."/>
            <person name="Lopez P.J."/>
            <person name="McLachlan D.H."/>
            <person name="Meslet-Cladiere L."/>
            <person name="Moustafa A."/>
            <person name="Nehr Z."/>
            <person name="Nyvall Collen P."/>
            <person name="Panaud O."/>
            <person name="Partensky F."/>
            <person name="Poulain J."/>
            <person name="Rensing S.A."/>
            <person name="Rousvoal S."/>
            <person name="Samson G."/>
            <person name="Symeonidi A."/>
            <person name="Weissenbach J."/>
            <person name="Zambounis A."/>
            <person name="Wincker P."/>
            <person name="Boyen C."/>
        </authorList>
    </citation>
    <scope>NUCLEOTIDE SEQUENCE [LARGE SCALE GENOMIC DNA]</scope>
    <source>
        <strain evidence="10">cv. Stackhouse</strain>
    </source>
</reference>
<dbReference type="GeneID" id="17325431"/>
<dbReference type="Gramene" id="CDF37844">
    <property type="protein sequence ID" value="CDF37844"/>
    <property type="gene ID" value="CHC_T00008493001"/>
</dbReference>
<evidence type="ECO:0000256" key="8">
    <source>
        <dbReference type="RuleBase" id="RU000509"/>
    </source>
</evidence>
<dbReference type="InterPro" id="IPR001554">
    <property type="entry name" value="Glyco_hydro_14"/>
</dbReference>
<dbReference type="SMR" id="R7QIE3"/>
<dbReference type="Gene3D" id="3.20.20.80">
    <property type="entry name" value="Glycosidases"/>
    <property type="match status" value="1"/>
</dbReference>
<comment type="similarity">
    <text evidence="2 8">Belongs to the glycosyl hydrolase 14 family.</text>
</comment>
<keyword evidence="10" id="KW-1185">Reference proteome</keyword>
<dbReference type="GO" id="GO:0016161">
    <property type="term" value="F:beta-amylase activity"/>
    <property type="evidence" value="ECO:0007669"/>
    <property type="project" value="UniProtKB-EC"/>
</dbReference>